<dbReference type="InterPro" id="IPR036047">
    <property type="entry name" value="F-box-like_dom_sf"/>
</dbReference>
<dbReference type="EMBL" id="MU853589">
    <property type="protein sequence ID" value="KAK4143150.1"/>
    <property type="molecule type" value="Genomic_DNA"/>
</dbReference>
<evidence type="ECO:0000256" key="1">
    <source>
        <dbReference type="SAM" id="MobiDB-lite"/>
    </source>
</evidence>
<accession>A0AAN6ZL04</accession>
<keyword evidence="4" id="KW-1185">Reference proteome</keyword>
<evidence type="ECO:0000313" key="4">
    <source>
        <dbReference type="Proteomes" id="UP001302676"/>
    </source>
</evidence>
<dbReference type="InterPro" id="IPR056021">
    <property type="entry name" value="DUF7600"/>
</dbReference>
<gene>
    <name evidence="3" type="ORF">C8A04DRAFT_29167</name>
</gene>
<sequence>MSPRFACPLCGVGICGPNTEIWLSEYRGVYTTPEKYTQLTGVGRNAEIEIYQYIAPPDPSARWDDPGYDNPEADEFGVMTQGPRNGRHGYVFHDACWYLLEKAFAPGDVPLSRVMDLCASIPMEMVGHRMYWGHDYGGMTVLRKENTFPWETPIVDLGEDEDLWAENGYFVDPRATAEVDEIVRGKTQEPPAAPPSLAPAVTLSQRNSNNSNNNTDDNNDSTDLNHKESTDHTDGDPFMTLPQELCSTIASYLPTRDALNVRLASRSFWHIYYSQQFWASRFAEAGERSWFYELRERHGQRLWEADWRWIYRRTGYTRLSPGLRNRARIWGLILGLVPVLNLRWADLPDPLPQSWQVPPKPAEKGDADLPWLSVGGNMKGDPENSSPLEIGGRLLRSERVGIPERVASVDVSTTRLANSGYIAGLSLTLVSGAVIRVGRGDFAQGSVRLREGLMGFHVAVGLNGIHGLRCVDGGQEEEVSAWLGFAEDVPQTTRLTLGWPVAALEIGFDGFKIVSIAVALGPTTSSPGPSPKANIRHASVWYPTLPPPTVNLHDTFFPAALTSTRGLHPLFWTSFGGPGGIYLRHLTKITICWEGLSRIEFSFDPAADVPDESRVFGRIEDRRWTKKIELEIDGPGGEVVDRIEVAQHVVKTDPTWRKESGGTLAWLKISTNRGRKCEIRSSSIRRKDTQTRVFSAKEGSVITGFYGVQYTNMGTSITSLGVMTDTIAS</sequence>
<reference evidence="3" key="1">
    <citation type="journal article" date="2023" name="Mol. Phylogenet. Evol.">
        <title>Genome-scale phylogeny and comparative genomics of the fungal order Sordariales.</title>
        <authorList>
            <person name="Hensen N."/>
            <person name="Bonometti L."/>
            <person name="Westerberg I."/>
            <person name="Brannstrom I.O."/>
            <person name="Guillou S."/>
            <person name="Cros-Aarteil S."/>
            <person name="Calhoun S."/>
            <person name="Haridas S."/>
            <person name="Kuo A."/>
            <person name="Mondo S."/>
            <person name="Pangilinan J."/>
            <person name="Riley R."/>
            <person name="LaButti K."/>
            <person name="Andreopoulos B."/>
            <person name="Lipzen A."/>
            <person name="Chen C."/>
            <person name="Yan M."/>
            <person name="Daum C."/>
            <person name="Ng V."/>
            <person name="Clum A."/>
            <person name="Steindorff A."/>
            <person name="Ohm R.A."/>
            <person name="Martin F."/>
            <person name="Silar P."/>
            <person name="Natvig D.O."/>
            <person name="Lalanne C."/>
            <person name="Gautier V."/>
            <person name="Ament-Velasquez S.L."/>
            <person name="Kruys A."/>
            <person name="Hutchinson M.I."/>
            <person name="Powell A.J."/>
            <person name="Barry K."/>
            <person name="Miller A.N."/>
            <person name="Grigoriev I.V."/>
            <person name="Debuchy R."/>
            <person name="Gladieux P."/>
            <person name="Hiltunen Thoren M."/>
            <person name="Johannesson H."/>
        </authorList>
    </citation>
    <scope>NUCLEOTIDE SEQUENCE</scope>
    <source>
        <strain evidence="3">CBS 141.50</strain>
    </source>
</reference>
<dbReference type="Gene3D" id="1.20.1280.50">
    <property type="match status" value="1"/>
</dbReference>
<evidence type="ECO:0000259" key="2">
    <source>
        <dbReference type="PROSITE" id="PS50181"/>
    </source>
</evidence>
<dbReference type="RefSeq" id="XP_062636521.1">
    <property type="nucleotide sequence ID" value="XM_062780903.1"/>
</dbReference>
<evidence type="ECO:0000313" key="3">
    <source>
        <dbReference type="EMBL" id="KAK4143150.1"/>
    </source>
</evidence>
<feature type="compositionally biased region" description="Low complexity" evidence="1">
    <location>
        <begin position="207"/>
        <end position="216"/>
    </location>
</feature>
<dbReference type="SUPFAM" id="SSF81383">
    <property type="entry name" value="F-box domain"/>
    <property type="match status" value="1"/>
</dbReference>
<reference evidence="3" key="2">
    <citation type="submission" date="2023-05" db="EMBL/GenBank/DDBJ databases">
        <authorList>
            <consortium name="Lawrence Berkeley National Laboratory"/>
            <person name="Steindorff A."/>
            <person name="Hensen N."/>
            <person name="Bonometti L."/>
            <person name="Westerberg I."/>
            <person name="Brannstrom I.O."/>
            <person name="Guillou S."/>
            <person name="Cros-Aarteil S."/>
            <person name="Calhoun S."/>
            <person name="Haridas S."/>
            <person name="Kuo A."/>
            <person name="Mondo S."/>
            <person name="Pangilinan J."/>
            <person name="Riley R."/>
            <person name="Labutti K."/>
            <person name="Andreopoulos B."/>
            <person name="Lipzen A."/>
            <person name="Chen C."/>
            <person name="Yanf M."/>
            <person name="Daum C."/>
            <person name="Ng V."/>
            <person name="Clum A."/>
            <person name="Ohm R."/>
            <person name="Martin F."/>
            <person name="Silar P."/>
            <person name="Natvig D."/>
            <person name="Lalanne C."/>
            <person name="Gautier V."/>
            <person name="Ament-Velasquez S.L."/>
            <person name="Kruys A."/>
            <person name="Hutchinson M.I."/>
            <person name="Powell A.J."/>
            <person name="Barry K."/>
            <person name="Miller A.N."/>
            <person name="Grigoriev I.V."/>
            <person name="Debuchy R."/>
            <person name="Gladieux P."/>
            <person name="Thoren M.H."/>
            <person name="Johannesson H."/>
        </authorList>
    </citation>
    <scope>NUCLEOTIDE SEQUENCE</scope>
    <source>
        <strain evidence="3">CBS 141.50</strain>
    </source>
</reference>
<protein>
    <recommendedName>
        <fullName evidence="2">F-box domain-containing protein</fullName>
    </recommendedName>
</protein>
<feature type="region of interest" description="Disordered" evidence="1">
    <location>
        <begin position="187"/>
        <end position="238"/>
    </location>
</feature>
<dbReference type="GeneID" id="87817516"/>
<dbReference type="Pfam" id="PF24539">
    <property type="entry name" value="DUF7600"/>
    <property type="match status" value="1"/>
</dbReference>
<proteinExistence type="predicted"/>
<dbReference type="PROSITE" id="PS50181">
    <property type="entry name" value="FBOX"/>
    <property type="match status" value="1"/>
</dbReference>
<name>A0AAN6ZL04_9PEZI</name>
<dbReference type="InterPro" id="IPR001229">
    <property type="entry name" value="Jacalin-like_lectin_dom"/>
</dbReference>
<feature type="domain" description="F-box" evidence="2">
    <location>
        <begin position="235"/>
        <end position="281"/>
    </location>
</feature>
<dbReference type="Proteomes" id="UP001302676">
    <property type="component" value="Unassembled WGS sequence"/>
</dbReference>
<dbReference type="Pfam" id="PF12937">
    <property type="entry name" value="F-box-like"/>
    <property type="match status" value="1"/>
</dbReference>
<feature type="compositionally biased region" description="Basic and acidic residues" evidence="1">
    <location>
        <begin position="223"/>
        <end position="235"/>
    </location>
</feature>
<organism evidence="3 4">
    <name type="scientific">Dichotomopilus funicola</name>
    <dbReference type="NCBI Taxonomy" id="1934379"/>
    <lineage>
        <taxon>Eukaryota</taxon>
        <taxon>Fungi</taxon>
        <taxon>Dikarya</taxon>
        <taxon>Ascomycota</taxon>
        <taxon>Pezizomycotina</taxon>
        <taxon>Sordariomycetes</taxon>
        <taxon>Sordariomycetidae</taxon>
        <taxon>Sordariales</taxon>
        <taxon>Chaetomiaceae</taxon>
        <taxon>Dichotomopilus</taxon>
    </lineage>
</organism>
<dbReference type="InterPro" id="IPR001810">
    <property type="entry name" value="F-box_dom"/>
</dbReference>
<dbReference type="Pfam" id="PF01419">
    <property type="entry name" value="Jacalin"/>
    <property type="match status" value="1"/>
</dbReference>
<dbReference type="AlphaFoldDB" id="A0AAN6ZL04"/>
<comment type="caution">
    <text evidence="3">The sequence shown here is derived from an EMBL/GenBank/DDBJ whole genome shotgun (WGS) entry which is preliminary data.</text>
</comment>